<accession>A0ABN2NR61</accession>
<dbReference type="Gene3D" id="1.10.10.10">
    <property type="entry name" value="Winged helix-like DNA-binding domain superfamily/Winged helix DNA-binding domain"/>
    <property type="match status" value="1"/>
</dbReference>
<evidence type="ECO:0000313" key="4">
    <source>
        <dbReference type="EMBL" id="GAA1879163.1"/>
    </source>
</evidence>
<dbReference type="Pfam" id="PF08279">
    <property type="entry name" value="HTH_11"/>
    <property type="match status" value="1"/>
</dbReference>
<evidence type="ECO:0000259" key="3">
    <source>
        <dbReference type="PROSITE" id="PS51000"/>
    </source>
</evidence>
<dbReference type="PANTHER" id="PTHR34580">
    <property type="match status" value="1"/>
</dbReference>
<keyword evidence="2" id="KW-0804">Transcription</keyword>
<dbReference type="PANTHER" id="PTHR34580:SF3">
    <property type="entry name" value="PROTEIN PAFB"/>
    <property type="match status" value="1"/>
</dbReference>
<dbReference type="PROSITE" id="PS52050">
    <property type="entry name" value="WYL"/>
    <property type="match status" value="1"/>
</dbReference>
<dbReference type="InterPro" id="IPR028349">
    <property type="entry name" value="PafC-like"/>
</dbReference>
<evidence type="ECO:0000313" key="5">
    <source>
        <dbReference type="Proteomes" id="UP001500449"/>
    </source>
</evidence>
<dbReference type="InterPro" id="IPR036390">
    <property type="entry name" value="WH_DNA-bd_sf"/>
</dbReference>
<dbReference type="PROSITE" id="PS51000">
    <property type="entry name" value="HTH_DEOR_2"/>
    <property type="match status" value="1"/>
</dbReference>
<organism evidence="4 5">
    <name type="scientific">Pseudonocardia ailaonensis</name>
    <dbReference type="NCBI Taxonomy" id="367279"/>
    <lineage>
        <taxon>Bacteria</taxon>
        <taxon>Bacillati</taxon>
        <taxon>Actinomycetota</taxon>
        <taxon>Actinomycetes</taxon>
        <taxon>Pseudonocardiales</taxon>
        <taxon>Pseudonocardiaceae</taxon>
        <taxon>Pseudonocardia</taxon>
    </lineage>
</organism>
<dbReference type="PIRSF" id="PIRSF016838">
    <property type="entry name" value="PafC"/>
    <property type="match status" value="1"/>
</dbReference>
<dbReference type="SUPFAM" id="SSF46785">
    <property type="entry name" value="Winged helix' DNA-binding domain"/>
    <property type="match status" value="1"/>
</dbReference>
<dbReference type="InterPro" id="IPR013196">
    <property type="entry name" value="HTH_11"/>
</dbReference>
<gene>
    <name evidence="4" type="ORF">GCM10009836_70640</name>
</gene>
<dbReference type="Pfam" id="PF25583">
    <property type="entry name" value="WCX"/>
    <property type="match status" value="1"/>
</dbReference>
<dbReference type="RefSeq" id="WP_344427618.1">
    <property type="nucleotide sequence ID" value="NZ_BAAAQK010000029.1"/>
</dbReference>
<dbReference type="InterPro" id="IPR036388">
    <property type="entry name" value="WH-like_DNA-bd_sf"/>
</dbReference>
<comment type="caution">
    <text evidence="4">The sequence shown here is derived from an EMBL/GenBank/DDBJ whole genome shotgun (WGS) entry which is preliminary data.</text>
</comment>
<name>A0ABN2NR61_9PSEU</name>
<dbReference type="InterPro" id="IPR051534">
    <property type="entry name" value="CBASS_pafABC_assoc_protein"/>
</dbReference>
<dbReference type="Pfam" id="PF13280">
    <property type="entry name" value="WYL"/>
    <property type="match status" value="1"/>
</dbReference>
<protein>
    <submittedName>
        <fullName evidence="4">YafY family protein</fullName>
    </submittedName>
</protein>
<evidence type="ECO:0000256" key="1">
    <source>
        <dbReference type="ARBA" id="ARBA00023015"/>
    </source>
</evidence>
<feature type="domain" description="HTH deoR-type" evidence="3">
    <location>
        <begin position="2"/>
        <end position="61"/>
    </location>
</feature>
<sequence>MSAGRVLALLELLQARPGLTGPELAERLEVDVRTVRRHVATLDGLGVPVAATRGRYGGYRLMPGYKLPPLMLTGDEAVAVVLGLLAAERTGMHAAAPAVASARAKVERVLPAAVRDRVTAVAATLGFTTAPRTGAAPDADVLLVLGEAVRDHRRVELGYRSWRGEVSERALDPYGLVFHAGRWYVTGHDHRRGGLRTFRLDRVTRAVASGEGFVAAPPGFDPVAHVIAGLAEVPYRLEVEVLVRAPLDEVAHHWPAWLATLEPHPEGTLLRTRAEDPDGMARALASLPWDFTVRHPDEVRTALRSLATRLTTALTDQPPASRHFS</sequence>
<keyword evidence="5" id="KW-1185">Reference proteome</keyword>
<dbReference type="InterPro" id="IPR026881">
    <property type="entry name" value="WYL_dom"/>
</dbReference>
<dbReference type="Proteomes" id="UP001500449">
    <property type="component" value="Unassembled WGS sequence"/>
</dbReference>
<dbReference type="InterPro" id="IPR001034">
    <property type="entry name" value="DeoR_HTH"/>
</dbReference>
<keyword evidence="1" id="KW-0805">Transcription regulation</keyword>
<dbReference type="InterPro" id="IPR057727">
    <property type="entry name" value="WCX_dom"/>
</dbReference>
<proteinExistence type="predicted"/>
<evidence type="ECO:0000256" key="2">
    <source>
        <dbReference type="ARBA" id="ARBA00023163"/>
    </source>
</evidence>
<reference evidence="4 5" key="1">
    <citation type="journal article" date="2019" name="Int. J. Syst. Evol. Microbiol.">
        <title>The Global Catalogue of Microorganisms (GCM) 10K type strain sequencing project: providing services to taxonomists for standard genome sequencing and annotation.</title>
        <authorList>
            <consortium name="The Broad Institute Genomics Platform"/>
            <consortium name="The Broad Institute Genome Sequencing Center for Infectious Disease"/>
            <person name="Wu L."/>
            <person name="Ma J."/>
        </authorList>
    </citation>
    <scope>NUCLEOTIDE SEQUENCE [LARGE SCALE GENOMIC DNA]</scope>
    <source>
        <strain evidence="4 5">JCM 16009</strain>
    </source>
</reference>
<dbReference type="EMBL" id="BAAAQK010000029">
    <property type="protein sequence ID" value="GAA1879163.1"/>
    <property type="molecule type" value="Genomic_DNA"/>
</dbReference>